<proteinExistence type="predicted"/>
<protein>
    <submittedName>
        <fullName evidence="2">Uncharacterized protein</fullName>
    </submittedName>
</protein>
<evidence type="ECO:0000256" key="1">
    <source>
        <dbReference type="SAM" id="MobiDB-lite"/>
    </source>
</evidence>
<dbReference type="RefSeq" id="WP_086090757.1">
    <property type="nucleotide sequence ID" value="NZ_CP021112.1"/>
</dbReference>
<name>A0A1W6ZYC5_9HYPH</name>
<dbReference type="EMBL" id="CP021112">
    <property type="protein sequence ID" value="ARQ02326.1"/>
    <property type="molecule type" value="Genomic_DNA"/>
</dbReference>
<accession>A0A1W6ZYC5</accession>
<feature type="region of interest" description="Disordered" evidence="1">
    <location>
        <begin position="89"/>
        <end position="109"/>
    </location>
</feature>
<reference evidence="2 3" key="1">
    <citation type="submission" date="2017-05" db="EMBL/GenBank/DDBJ databases">
        <title>Full genome sequence of Pseudorhodoplanes sinuspersici.</title>
        <authorList>
            <person name="Dastgheib S.M.M."/>
            <person name="Shavandi M."/>
            <person name="Tirandaz H."/>
        </authorList>
    </citation>
    <scope>NUCLEOTIDE SEQUENCE [LARGE SCALE GENOMIC DNA]</scope>
    <source>
        <strain evidence="2 3">RIPI110</strain>
    </source>
</reference>
<dbReference type="KEGG" id="psin:CAK95_26900"/>
<organism evidence="2 3">
    <name type="scientific">Pseudorhodoplanes sinuspersici</name>
    <dbReference type="NCBI Taxonomy" id="1235591"/>
    <lineage>
        <taxon>Bacteria</taxon>
        <taxon>Pseudomonadati</taxon>
        <taxon>Pseudomonadota</taxon>
        <taxon>Alphaproteobacteria</taxon>
        <taxon>Hyphomicrobiales</taxon>
        <taxon>Pseudorhodoplanes</taxon>
    </lineage>
</organism>
<dbReference type="Proteomes" id="UP000194137">
    <property type="component" value="Chromosome"/>
</dbReference>
<gene>
    <name evidence="2" type="ORF">CAK95_26900</name>
</gene>
<dbReference type="OrthoDB" id="7269818at2"/>
<evidence type="ECO:0000313" key="2">
    <source>
        <dbReference type="EMBL" id="ARQ02326.1"/>
    </source>
</evidence>
<evidence type="ECO:0000313" key="3">
    <source>
        <dbReference type="Proteomes" id="UP000194137"/>
    </source>
</evidence>
<feature type="compositionally biased region" description="Polar residues" evidence="1">
    <location>
        <begin position="99"/>
        <end position="109"/>
    </location>
</feature>
<dbReference type="AlphaFoldDB" id="A0A1W6ZYC5"/>
<keyword evidence="3" id="KW-1185">Reference proteome</keyword>
<sequence>MITYGYFRQIYRMSKTAQMSIAALSAEEWAAWHAYSFDLSDVTFDSWQIEANKRLPLFQQLGVEVVQIPIKPDEFIDWCRKTKSTLTTAAETPLPSEMASASQSRSANQ</sequence>